<dbReference type="SUPFAM" id="SSF46894">
    <property type="entry name" value="C-terminal effector domain of the bipartite response regulators"/>
    <property type="match status" value="1"/>
</dbReference>
<dbReference type="Gene3D" id="1.10.10.10">
    <property type="entry name" value="Winged helix-like DNA-binding domain superfamily/Winged helix DNA-binding domain"/>
    <property type="match status" value="1"/>
</dbReference>
<dbReference type="InterPro" id="IPR016032">
    <property type="entry name" value="Sig_transdc_resp-reg_C-effctor"/>
</dbReference>
<dbReference type="STRING" id="1502745.SAMN02799620_01590"/>
<evidence type="ECO:0000313" key="2">
    <source>
        <dbReference type="EMBL" id="SCX11574.1"/>
    </source>
</evidence>
<keyword evidence="2" id="KW-0238">DNA-binding</keyword>
<dbReference type="AlphaFoldDB" id="A0A1G4VTA5"/>
<dbReference type="InterPro" id="IPR000792">
    <property type="entry name" value="Tscrpt_reg_LuxR_C"/>
</dbReference>
<dbReference type="EMBL" id="FMUB01000003">
    <property type="protein sequence ID" value="SCX11574.1"/>
    <property type="molecule type" value="Genomic_DNA"/>
</dbReference>
<dbReference type="Pfam" id="PF00196">
    <property type="entry name" value="GerE"/>
    <property type="match status" value="1"/>
</dbReference>
<feature type="domain" description="HTH luxR-type" evidence="1">
    <location>
        <begin position="145"/>
        <end position="202"/>
    </location>
</feature>
<gene>
    <name evidence="2" type="ORF">SAMN02799620_01590</name>
</gene>
<name>A0A1G4VTA5_9MYCO</name>
<sequence length="218" mass="23457">MAEDYRSHLSVVIVCPPTQRFYTSIYRWLEEIGAPATVSAVYTTLSDFLEGARLSATTRIDLVLVARTSDDDDADIAAMRRISADGYRVILFGTTLLDDAVLHYLDAGAVAFVAGDRRPSGYTAVTTCTASELYAPATSPASVASPGLTHRESEVLIAWCHASTKEDVAARLAIERATVSSHLQRIRAKYAAVGRSASTKAALIARAVQDGLVDVYEL</sequence>
<proteinExistence type="predicted"/>
<dbReference type="RefSeq" id="WP_090355360.1">
    <property type="nucleotide sequence ID" value="NZ_FMUB01000003.1"/>
</dbReference>
<accession>A0A1G4VTA5</accession>
<dbReference type="SMART" id="SM00421">
    <property type="entry name" value="HTH_LUXR"/>
    <property type="match status" value="1"/>
</dbReference>
<evidence type="ECO:0000259" key="1">
    <source>
        <dbReference type="SMART" id="SM00421"/>
    </source>
</evidence>
<reference evidence="3" key="1">
    <citation type="submission" date="2016-10" db="EMBL/GenBank/DDBJ databases">
        <authorList>
            <person name="Varghese N."/>
            <person name="Submissions S."/>
        </authorList>
    </citation>
    <scope>NUCLEOTIDE SEQUENCE [LARGE SCALE GENOMIC DNA]</scope>
    <source>
        <strain evidence="3">UNC267MFSha1.1M11</strain>
    </source>
</reference>
<evidence type="ECO:0000313" key="3">
    <source>
        <dbReference type="Proteomes" id="UP000199707"/>
    </source>
</evidence>
<protein>
    <submittedName>
        <fullName evidence="2">DNA-binding response regulator, NarL/FixJ family, contains REC and HTH domains</fullName>
    </submittedName>
</protein>
<organism evidence="2 3">
    <name type="scientific">Mycolicibacterium fluoranthenivorans</name>
    <dbReference type="NCBI Taxonomy" id="258505"/>
    <lineage>
        <taxon>Bacteria</taxon>
        <taxon>Bacillati</taxon>
        <taxon>Actinomycetota</taxon>
        <taxon>Actinomycetes</taxon>
        <taxon>Mycobacteriales</taxon>
        <taxon>Mycobacteriaceae</taxon>
        <taxon>Mycolicibacterium</taxon>
    </lineage>
</organism>
<dbReference type="Proteomes" id="UP000199707">
    <property type="component" value="Unassembled WGS sequence"/>
</dbReference>
<dbReference type="GO" id="GO:0003677">
    <property type="term" value="F:DNA binding"/>
    <property type="evidence" value="ECO:0007669"/>
    <property type="project" value="UniProtKB-KW"/>
</dbReference>
<dbReference type="InterPro" id="IPR036388">
    <property type="entry name" value="WH-like_DNA-bd_sf"/>
</dbReference>
<dbReference type="GO" id="GO:0006355">
    <property type="term" value="P:regulation of DNA-templated transcription"/>
    <property type="evidence" value="ECO:0007669"/>
    <property type="project" value="InterPro"/>
</dbReference>